<evidence type="ECO:0000313" key="2">
    <source>
        <dbReference type="Proteomes" id="UP000632454"/>
    </source>
</evidence>
<protein>
    <submittedName>
        <fullName evidence="1">Uncharacterized protein</fullName>
    </submittedName>
</protein>
<reference evidence="2" key="1">
    <citation type="journal article" date="2019" name="Int. J. Syst. Evol. Microbiol.">
        <title>The Global Catalogue of Microorganisms (GCM) 10K type strain sequencing project: providing services to taxonomists for standard genome sequencing and annotation.</title>
        <authorList>
            <consortium name="The Broad Institute Genomics Platform"/>
            <consortium name="The Broad Institute Genome Sequencing Center for Infectious Disease"/>
            <person name="Wu L."/>
            <person name="Ma J."/>
        </authorList>
    </citation>
    <scope>NUCLEOTIDE SEQUENCE [LARGE SCALE GENOMIC DNA]</scope>
    <source>
        <strain evidence="2">CCM 7855</strain>
    </source>
</reference>
<comment type="caution">
    <text evidence="1">The sequence shown here is derived from an EMBL/GenBank/DDBJ whole genome shotgun (WGS) entry which is preliminary data.</text>
</comment>
<keyword evidence="2" id="KW-1185">Reference proteome</keyword>
<evidence type="ECO:0000313" key="1">
    <source>
        <dbReference type="EMBL" id="GGF15102.1"/>
    </source>
</evidence>
<dbReference type="EMBL" id="BMCS01000001">
    <property type="protein sequence ID" value="GGF15102.1"/>
    <property type="molecule type" value="Genomic_DNA"/>
</dbReference>
<name>A0ABQ1UE17_9NOCA</name>
<accession>A0ABQ1UE17</accession>
<dbReference type="Proteomes" id="UP000632454">
    <property type="component" value="Unassembled WGS sequence"/>
</dbReference>
<sequence>MRPTSPKIANPTKYRCAMREVVGTGARRIAAIATACTTSTAIAQVTEGTPRGPDGLPSRRLEQIANSRVFPAKTSLIGRCSERIEWWFTIHT</sequence>
<proteinExistence type="predicted"/>
<gene>
    <name evidence="1" type="ORF">GCM10007298_08950</name>
</gene>
<organism evidence="1 2">
    <name type="scientific">Williamsia phyllosphaerae</name>
    <dbReference type="NCBI Taxonomy" id="885042"/>
    <lineage>
        <taxon>Bacteria</taxon>
        <taxon>Bacillati</taxon>
        <taxon>Actinomycetota</taxon>
        <taxon>Actinomycetes</taxon>
        <taxon>Mycobacteriales</taxon>
        <taxon>Nocardiaceae</taxon>
        <taxon>Williamsia</taxon>
    </lineage>
</organism>